<dbReference type="EMBL" id="AZHX01000381">
    <property type="protein sequence ID" value="ETX07751.1"/>
    <property type="molecule type" value="Genomic_DNA"/>
</dbReference>
<proteinExistence type="predicted"/>
<dbReference type="AlphaFoldDB" id="W4MCV0"/>
<protein>
    <recommendedName>
        <fullName evidence="5">LTD domain-containing protein</fullName>
    </recommendedName>
</protein>
<dbReference type="Proteomes" id="UP000019140">
    <property type="component" value="Unassembled WGS sequence"/>
</dbReference>
<evidence type="ECO:0008006" key="5">
    <source>
        <dbReference type="Google" id="ProtNLM"/>
    </source>
</evidence>
<dbReference type="Pfam" id="PF00565">
    <property type="entry name" value="SNase"/>
    <property type="match status" value="1"/>
</dbReference>
<name>W4MCV0_9BACT</name>
<dbReference type="PROSITE" id="PS51841">
    <property type="entry name" value="LTD"/>
    <property type="match status" value="1"/>
</dbReference>
<evidence type="ECO:0000313" key="4">
    <source>
        <dbReference type="Proteomes" id="UP000019140"/>
    </source>
</evidence>
<dbReference type="InterPro" id="IPR035437">
    <property type="entry name" value="SNase_OB-fold_sf"/>
</dbReference>
<organism evidence="3 4">
    <name type="scientific">Candidatus Entotheonella gemina</name>
    <dbReference type="NCBI Taxonomy" id="1429439"/>
    <lineage>
        <taxon>Bacteria</taxon>
        <taxon>Pseudomonadati</taxon>
        <taxon>Nitrospinota/Tectimicrobiota group</taxon>
        <taxon>Candidatus Tectimicrobiota</taxon>
        <taxon>Candidatus Entotheonellia</taxon>
        <taxon>Candidatus Entotheonellales</taxon>
        <taxon>Candidatus Entotheonellaceae</taxon>
        <taxon>Candidatus Entotheonella</taxon>
    </lineage>
</organism>
<feature type="domain" description="LTD" evidence="2">
    <location>
        <begin position="292"/>
        <end position="392"/>
    </location>
</feature>
<dbReference type="InterPro" id="IPR001322">
    <property type="entry name" value="Lamin_tail_dom"/>
</dbReference>
<dbReference type="SUPFAM" id="SSF50199">
    <property type="entry name" value="Staphylococcal nuclease"/>
    <property type="match status" value="1"/>
</dbReference>
<dbReference type="Gene3D" id="2.40.50.90">
    <property type="match status" value="1"/>
</dbReference>
<evidence type="ECO:0000313" key="3">
    <source>
        <dbReference type="EMBL" id="ETX07751.1"/>
    </source>
</evidence>
<dbReference type="SUPFAM" id="SSF74853">
    <property type="entry name" value="Lamin A/C globular tail domain"/>
    <property type="match status" value="1"/>
</dbReference>
<keyword evidence="4" id="KW-1185">Reference proteome</keyword>
<comment type="caution">
    <text evidence="3">The sequence shown here is derived from an EMBL/GenBank/DDBJ whole genome shotgun (WGS) entry which is preliminary data.</text>
</comment>
<dbReference type="InterPro" id="IPR016071">
    <property type="entry name" value="Staphylococal_nuclease_OB-fold"/>
</dbReference>
<reference evidence="3 4" key="1">
    <citation type="journal article" date="2014" name="Nature">
        <title>An environmental bacterial taxon with a large and distinct metabolic repertoire.</title>
        <authorList>
            <person name="Wilson M.C."/>
            <person name="Mori T."/>
            <person name="Ruckert C."/>
            <person name="Uria A.R."/>
            <person name="Helf M.J."/>
            <person name="Takada K."/>
            <person name="Gernert C."/>
            <person name="Steffens U.A."/>
            <person name="Heycke N."/>
            <person name="Schmitt S."/>
            <person name="Rinke C."/>
            <person name="Helfrich E.J."/>
            <person name="Brachmann A.O."/>
            <person name="Gurgui C."/>
            <person name="Wakimoto T."/>
            <person name="Kracht M."/>
            <person name="Crusemann M."/>
            <person name="Hentschel U."/>
            <person name="Abe I."/>
            <person name="Matsunaga S."/>
            <person name="Kalinowski J."/>
            <person name="Takeyama H."/>
            <person name="Piel J."/>
        </authorList>
    </citation>
    <scope>NUCLEOTIDE SEQUENCE [LARGE SCALE GENOMIC DNA]</scope>
    <source>
        <strain evidence="4">TSY2</strain>
    </source>
</reference>
<dbReference type="InterPro" id="IPR036415">
    <property type="entry name" value="Lamin_tail_dom_sf"/>
</dbReference>
<feature type="domain" description="TNase-like" evidence="1">
    <location>
        <begin position="22"/>
        <end position="190"/>
    </location>
</feature>
<gene>
    <name evidence="3" type="ORF">ETSY2_09375</name>
</gene>
<sequence>MYRVIKGTFIIAREGLGPYEPDGDTVRFEADDPSLITRLPRRGFAPDNPASIRFEAIDALEKDQELAGAQASRNRMFELLGLGQQSLDTGSGGFRITSAEAGESRGYVLANGLDRYGRVIAFVFGTDPAHADGASIDPQLNELQTSVNAKLLEEGLVYATFYSTLSGSLRDALATISGQARTNQRGIWARAVGTPSRPAQINRISDLSRLVLFPTLHRRLDDFLLTNTGFDDLAAWIRAEESRNKTVRILQEDRFTDLPGILQADGPFIRLTHAPEDFIFVDGPPTVVPEEETQPQTRAAAGDIVIAGALVNPVGPERGAEAITLLNTTNEAIDLAGWTVNDNAGVESLQGVLPGGRTSRIVLRILQLRNRGDFVELKDDAGTLIDKVEWSSHIPEGRTHVFPWPRSSD</sequence>
<accession>W4MCV0</accession>
<dbReference type="Pfam" id="PF00932">
    <property type="entry name" value="LTD"/>
    <property type="match status" value="1"/>
</dbReference>
<evidence type="ECO:0000259" key="2">
    <source>
        <dbReference type="PROSITE" id="PS51841"/>
    </source>
</evidence>
<dbReference type="PROSITE" id="PS50830">
    <property type="entry name" value="TNASE_3"/>
    <property type="match status" value="1"/>
</dbReference>
<dbReference type="HOGENOM" id="CLU_055243_0_0_7"/>
<evidence type="ECO:0000259" key="1">
    <source>
        <dbReference type="PROSITE" id="PS50830"/>
    </source>
</evidence>